<evidence type="ECO:0000313" key="2">
    <source>
        <dbReference type="Proteomes" id="UP001365128"/>
    </source>
</evidence>
<proteinExistence type="predicted"/>
<keyword evidence="2" id="KW-1185">Reference proteome</keyword>
<gene>
    <name evidence="1" type="ORF">IWX46DRAFT_194237</name>
</gene>
<dbReference type="EMBL" id="JBBPDW010000026">
    <property type="protein sequence ID" value="KAK7540407.1"/>
    <property type="molecule type" value="Genomic_DNA"/>
</dbReference>
<sequence>MKEIPAAPRVLTGWLQGCRACRADGLAGKLSRFLQMPAPLVLVSLPCPAAAVAASAVAISEGTFKRRVRQGAGEDRRHHPSVHPPICSLRSAGLMLCRALRLLLAVEAGKRVRSLNAINICRAKDVCMERGIVGRESACFHGWGRGKRCLPSETGPWLSVGLALRFRMLWAWNAGQGACRCRAGLPDRREFWFGWLFCFASEAVAVLYCARCQCYVSEADRKLDLARVGDGGWMTVYGARCELTRRAGEQAAGSRPGV</sequence>
<protein>
    <submittedName>
        <fullName evidence="1">Uncharacterized protein</fullName>
    </submittedName>
</protein>
<dbReference type="Proteomes" id="UP001365128">
    <property type="component" value="Unassembled WGS sequence"/>
</dbReference>
<name>A0ABR1M0X2_9PEZI</name>
<accession>A0ABR1M0X2</accession>
<organism evidence="1 2">
    <name type="scientific">Phyllosticta citricarpa</name>
    <dbReference type="NCBI Taxonomy" id="55181"/>
    <lineage>
        <taxon>Eukaryota</taxon>
        <taxon>Fungi</taxon>
        <taxon>Dikarya</taxon>
        <taxon>Ascomycota</taxon>
        <taxon>Pezizomycotina</taxon>
        <taxon>Dothideomycetes</taxon>
        <taxon>Dothideomycetes incertae sedis</taxon>
        <taxon>Botryosphaeriales</taxon>
        <taxon>Phyllostictaceae</taxon>
        <taxon>Phyllosticta</taxon>
    </lineage>
</organism>
<comment type="caution">
    <text evidence="1">The sequence shown here is derived from an EMBL/GenBank/DDBJ whole genome shotgun (WGS) entry which is preliminary data.</text>
</comment>
<evidence type="ECO:0000313" key="1">
    <source>
        <dbReference type="EMBL" id="KAK7540407.1"/>
    </source>
</evidence>
<reference evidence="1 2" key="1">
    <citation type="submission" date="2024-04" db="EMBL/GenBank/DDBJ databases">
        <title>Phyllosticta paracitricarpa is synonymous to the EU quarantine fungus P. citricarpa based on phylogenomic analyses.</title>
        <authorList>
            <consortium name="Lawrence Berkeley National Laboratory"/>
            <person name="Van Ingen-Buijs V.A."/>
            <person name="Van Westerhoven A.C."/>
            <person name="Haridas S."/>
            <person name="Skiadas P."/>
            <person name="Martin F."/>
            <person name="Groenewald J.Z."/>
            <person name="Crous P.W."/>
            <person name="Seidl M.F."/>
        </authorList>
    </citation>
    <scope>NUCLEOTIDE SEQUENCE [LARGE SCALE GENOMIC DNA]</scope>
    <source>
        <strain evidence="1 2">CBS 122670</strain>
    </source>
</reference>